<accession>A0A3B0S5U1</accession>
<dbReference type="InterPro" id="IPR050509">
    <property type="entry name" value="CoA-transferase_III"/>
</dbReference>
<sequence>MAGPLSGINIVEFAGIGPGPFCGMMLADQGASVTLLHRPGGAPDPRLALSRSRKLVEIDLKSEEGIKKARDLVKQADGLIEGFRPGVMERLGLGPDILLQDNPQLIYGRMTGWGQYGPLAQAAGHDINYISISGALHAFGRKGDKPTPPINMVGDFGGGGMMLALGMVSALLSAKTGGKGQVVDCAMTDGSAALMAMIFDFHNIGQWRDERGSNLLDTGAHFYDSYETSDGKYISIGSIEPQFYAELRKVAGLEDDADFDTPMDPKTWPALKDKLTTLFKTKTRNQWCSLMEGTDICFAPVLSLSEAKEHPHNVERNTFVDVGGYLQPAPVPRYSLTISDPPKPPV</sequence>
<name>A0A3B0S5U1_9ZZZZ</name>
<dbReference type="PANTHER" id="PTHR48228">
    <property type="entry name" value="SUCCINYL-COA--D-CITRAMALATE COA-TRANSFERASE"/>
    <property type="match status" value="1"/>
</dbReference>
<organism evidence="1">
    <name type="scientific">hydrothermal vent metagenome</name>
    <dbReference type="NCBI Taxonomy" id="652676"/>
    <lineage>
        <taxon>unclassified sequences</taxon>
        <taxon>metagenomes</taxon>
        <taxon>ecological metagenomes</taxon>
    </lineage>
</organism>
<gene>
    <name evidence="1" type="ORF">MNBD_ALPHA04-1735</name>
</gene>
<dbReference type="InterPro" id="IPR023606">
    <property type="entry name" value="CoA-Trfase_III_dom_1_sf"/>
</dbReference>
<dbReference type="PANTHER" id="PTHR48228:SF5">
    <property type="entry name" value="ALPHA-METHYLACYL-COA RACEMASE"/>
    <property type="match status" value="1"/>
</dbReference>
<dbReference type="GO" id="GO:0008111">
    <property type="term" value="F:alpha-methylacyl-CoA racemase activity"/>
    <property type="evidence" value="ECO:0007669"/>
    <property type="project" value="UniProtKB-EC"/>
</dbReference>
<dbReference type="AlphaFoldDB" id="A0A3B0S5U1"/>
<dbReference type="InterPro" id="IPR044855">
    <property type="entry name" value="CoA-Trfase_III_dom3_sf"/>
</dbReference>
<dbReference type="EC" id="5.1.99.4" evidence="1"/>
<keyword evidence="1" id="KW-0413">Isomerase</keyword>
<dbReference type="Gene3D" id="3.30.1540.10">
    <property type="entry name" value="formyl-coa transferase, domain 3"/>
    <property type="match status" value="1"/>
</dbReference>
<evidence type="ECO:0000313" key="1">
    <source>
        <dbReference type="EMBL" id="VAV95718.1"/>
    </source>
</evidence>
<protein>
    <submittedName>
        <fullName evidence="1">Alpha-methylacyl-CoA racemase</fullName>
        <ecNumber evidence="1">5.1.99.4</ecNumber>
    </submittedName>
</protein>
<dbReference type="EMBL" id="UOEF01000215">
    <property type="protein sequence ID" value="VAV95718.1"/>
    <property type="molecule type" value="Genomic_DNA"/>
</dbReference>
<dbReference type="InterPro" id="IPR003673">
    <property type="entry name" value="CoA-Trfase_fam_III"/>
</dbReference>
<reference evidence="1" key="1">
    <citation type="submission" date="2018-06" db="EMBL/GenBank/DDBJ databases">
        <authorList>
            <person name="Zhirakovskaya E."/>
        </authorList>
    </citation>
    <scope>NUCLEOTIDE SEQUENCE</scope>
</reference>
<dbReference type="Gene3D" id="3.40.50.10540">
    <property type="entry name" value="Crotonobetainyl-coa:carnitine coa-transferase, domain 1"/>
    <property type="match status" value="1"/>
</dbReference>
<dbReference type="SUPFAM" id="SSF89796">
    <property type="entry name" value="CoA-transferase family III (CaiB/BaiF)"/>
    <property type="match status" value="1"/>
</dbReference>
<proteinExistence type="predicted"/>
<dbReference type="Pfam" id="PF02515">
    <property type="entry name" value="CoA_transf_3"/>
    <property type="match status" value="1"/>
</dbReference>